<dbReference type="AlphaFoldDB" id="A0A420QI82"/>
<dbReference type="InterPro" id="IPR052895">
    <property type="entry name" value="HetReg/Transcr_Mod"/>
</dbReference>
<feature type="domain" description="Heterokaryon incompatibility" evidence="1">
    <location>
        <begin position="324"/>
        <end position="417"/>
    </location>
</feature>
<dbReference type="InterPro" id="IPR010730">
    <property type="entry name" value="HET"/>
</dbReference>
<name>A0A420QI82_FUSOX</name>
<dbReference type="EMBL" id="MRCY01000063">
    <property type="protein sequence ID" value="RKL04490.1"/>
    <property type="molecule type" value="Genomic_DNA"/>
</dbReference>
<accession>A0A420QI82</accession>
<dbReference type="Pfam" id="PF06985">
    <property type="entry name" value="HET"/>
    <property type="match status" value="1"/>
</dbReference>
<evidence type="ECO:0000313" key="2">
    <source>
        <dbReference type="EMBL" id="RKL04490.1"/>
    </source>
</evidence>
<protein>
    <recommendedName>
        <fullName evidence="1">Heterokaryon incompatibility domain-containing protein</fullName>
    </recommendedName>
</protein>
<dbReference type="Proteomes" id="UP000285860">
    <property type="component" value="Unassembled WGS sequence"/>
</dbReference>
<proteinExistence type="predicted"/>
<dbReference type="PANTHER" id="PTHR24148:SF81">
    <property type="entry name" value="HETEROKARYON INCOMPATIBILITY DOMAIN-CONTAINING PROTEIN"/>
    <property type="match status" value="1"/>
</dbReference>
<sequence>MENNSDASQRFSAVRRELPGCRPCGLNWDKCKVHLIEHDDTLAISFKMGNVSWKKRLEMKNGILQCNLQDLTVLRWIDHLGNDSASGIQPRDYTVHYSSRERYECLFPHSAAEAHEVLEVTHGISTEELRELGKESMARSIIMLCPAASSLCESRHDVENEVQTLAEHWPMRQVLNASAVEGFVDITPVSVCQNDPAGNGCISFNWTQPEPSATRIRMSMSPKEMFGYVGDTGPRSPKGYIYPNRDVNPYIAIHNSSYHDILSAVQPAVLHCCQRKAKVRPTRIYDAQDRVTKSHVEPAYYLALSYSWDEWPSDSTLKFKVGELSQKLGIRYFWVDRWCIDQDDDADKRREVPLMRGYYEGSSGCVVLTGKGMQSFQCLPMYDGTVLAAYQQLIENRDAIVSLLRCRWTSRIWTMQEALMSRQVIYTINNQLIDGDYISELMAYIQTFSEIYERHNGTDQWVGGYGCYGWNARLPSLFKPRQFSDRNDPKAFTVIRTIFGGEQQYTELKAYGGLQMPLEQALVVVEGREASRQEDYIYGVLGITENGHKIEVEYGIPWTKMLRKLQAAGMITERQLASPTVSSLPGMSWLPDSGRYYGPFTQMERLASFIDSPPVKSSNEGAKVLGIAFEWIRPDFEYLATFNRHGMVCHIVKGHIQFLTAPGLQVRANGMSTTKFTHQRLQGTHVLLSSGLSKCSRDAVVMVVAGDVENRQVYREGGYVLEFRFDSSREFTTVGGEEWIVGSI</sequence>
<dbReference type="PANTHER" id="PTHR24148">
    <property type="entry name" value="ANKYRIN REPEAT DOMAIN-CONTAINING PROTEIN 39 HOMOLOG-RELATED"/>
    <property type="match status" value="1"/>
</dbReference>
<evidence type="ECO:0000259" key="1">
    <source>
        <dbReference type="Pfam" id="PF06985"/>
    </source>
</evidence>
<organism evidence="2 3">
    <name type="scientific">Fusarium oxysporum</name>
    <name type="common">Fusarium vascular wilt</name>
    <dbReference type="NCBI Taxonomy" id="5507"/>
    <lineage>
        <taxon>Eukaryota</taxon>
        <taxon>Fungi</taxon>
        <taxon>Dikarya</taxon>
        <taxon>Ascomycota</taxon>
        <taxon>Pezizomycotina</taxon>
        <taxon>Sordariomycetes</taxon>
        <taxon>Hypocreomycetidae</taxon>
        <taxon>Hypocreales</taxon>
        <taxon>Nectriaceae</taxon>
        <taxon>Fusarium</taxon>
        <taxon>Fusarium oxysporum species complex</taxon>
    </lineage>
</organism>
<comment type="caution">
    <text evidence="2">The sequence shown here is derived from an EMBL/GenBank/DDBJ whole genome shotgun (WGS) entry which is preliminary data.</text>
</comment>
<gene>
    <name evidence="2" type="ORF">BFJ68_g11092</name>
</gene>
<reference evidence="2 3" key="1">
    <citation type="journal article" date="2018" name="Sci. Rep.">
        <title>Characterisation of pathogen-specific regions and novel effector candidates in Fusarium oxysporum f. sp. cepae.</title>
        <authorList>
            <person name="Armitage A.D."/>
            <person name="Taylor A."/>
            <person name="Sobczyk M.K."/>
            <person name="Baxter L."/>
            <person name="Greenfield B.P."/>
            <person name="Bates H.J."/>
            <person name="Wilson F."/>
            <person name="Jackson A.C."/>
            <person name="Ott S."/>
            <person name="Harrison R.J."/>
            <person name="Clarkson J.P."/>
        </authorList>
    </citation>
    <scope>NUCLEOTIDE SEQUENCE [LARGE SCALE GENOMIC DNA]</scope>
    <source>
        <strain evidence="2 3">Fo_A28</strain>
    </source>
</reference>
<evidence type="ECO:0000313" key="3">
    <source>
        <dbReference type="Proteomes" id="UP000285860"/>
    </source>
</evidence>